<evidence type="ECO:0000313" key="4">
    <source>
        <dbReference type="Proteomes" id="UP001213000"/>
    </source>
</evidence>
<reference evidence="3" key="1">
    <citation type="submission" date="2022-07" db="EMBL/GenBank/DDBJ databases">
        <title>Genome Sequence of Leucocoprinus birnbaumii.</title>
        <authorList>
            <person name="Buettner E."/>
        </authorList>
    </citation>
    <scope>NUCLEOTIDE SEQUENCE</scope>
    <source>
        <strain evidence="3">VT141</strain>
    </source>
</reference>
<feature type="region of interest" description="Disordered" evidence="1">
    <location>
        <begin position="382"/>
        <end position="416"/>
    </location>
</feature>
<feature type="compositionally biased region" description="Polar residues" evidence="1">
    <location>
        <begin position="226"/>
        <end position="239"/>
    </location>
</feature>
<evidence type="ECO:0000313" key="3">
    <source>
        <dbReference type="EMBL" id="KAJ3575711.1"/>
    </source>
</evidence>
<feature type="compositionally biased region" description="Polar residues" evidence="1">
    <location>
        <begin position="394"/>
        <end position="411"/>
    </location>
</feature>
<feature type="region of interest" description="Disordered" evidence="1">
    <location>
        <begin position="226"/>
        <end position="249"/>
    </location>
</feature>
<dbReference type="PANTHER" id="PTHR38248">
    <property type="entry name" value="FUNK1 6"/>
    <property type="match status" value="1"/>
</dbReference>
<comment type="caution">
    <text evidence="3">The sequence shown here is derived from an EMBL/GenBank/DDBJ whole genome shotgun (WGS) entry which is preliminary data.</text>
</comment>
<feature type="compositionally biased region" description="Basic and acidic residues" evidence="1">
    <location>
        <begin position="684"/>
        <end position="696"/>
    </location>
</feature>
<dbReference type="AlphaFoldDB" id="A0AAD5W0Z9"/>
<dbReference type="Gene3D" id="1.10.510.10">
    <property type="entry name" value="Transferase(Phosphotransferase) domain 1"/>
    <property type="match status" value="1"/>
</dbReference>
<proteinExistence type="predicted"/>
<dbReference type="PANTHER" id="PTHR38248:SF2">
    <property type="entry name" value="FUNK1 11"/>
    <property type="match status" value="1"/>
</dbReference>
<protein>
    <recommendedName>
        <fullName evidence="2">Fungal-type protein kinase domain-containing protein</fullName>
    </recommendedName>
</protein>
<dbReference type="EMBL" id="JANIEX010000029">
    <property type="protein sequence ID" value="KAJ3575711.1"/>
    <property type="molecule type" value="Genomic_DNA"/>
</dbReference>
<accession>A0AAD5W0Z9</accession>
<evidence type="ECO:0000256" key="1">
    <source>
        <dbReference type="SAM" id="MobiDB-lite"/>
    </source>
</evidence>
<dbReference type="Pfam" id="PF17667">
    <property type="entry name" value="Pkinase_fungal"/>
    <property type="match status" value="1"/>
</dbReference>
<feature type="region of interest" description="Disordered" evidence="1">
    <location>
        <begin position="656"/>
        <end position="717"/>
    </location>
</feature>
<dbReference type="SUPFAM" id="SSF56112">
    <property type="entry name" value="Protein kinase-like (PK-like)"/>
    <property type="match status" value="1"/>
</dbReference>
<dbReference type="Proteomes" id="UP001213000">
    <property type="component" value="Unassembled WGS sequence"/>
</dbReference>
<feature type="domain" description="Fungal-type protein kinase" evidence="2">
    <location>
        <begin position="105"/>
        <end position="529"/>
    </location>
</feature>
<keyword evidence="4" id="KW-1185">Reference proteome</keyword>
<organism evidence="3 4">
    <name type="scientific">Leucocoprinus birnbaumii</name>
    <dbReference type="NCBI Taxonomy" id="56174"/>
    <lineage>
        <taxon>Eukaryota</taxon>
        <taxon>Fungi</taxon>
        <taxon>Dikarya</taxon>
        <taxon>Basidiomycota</taxon>
        <taxon>Agaricomycotina</taxon>
        <taxon>Agaricomycetes</taxon>
        <taxon>Agaricomycetidae</taxon>
        <taxon>Agaricales</taxon>
        <taxon>Agaricineae</taxon>
        <taxon>Agaricaceae</taxon>
        <taxon>Leucocoprinus</taxon>
    </lineage>
</organism>
<dbReference type="InterPro" id="IPR040976">
    <property type="entry name" value="Pkinase_fungal"/>
</dbReference>
<feature type="compositionally biased region" description="Low complexity" evidence="1">
    <location>
        <begin position="384"/>
        <end position="393"/>
    </location>
</feature>
<feature type="compositionally biased region" description="Acidic residues" evidence="1">
    <location>
        <begin position="672"/>
        <end position="683"/>
    </location>
</feature>
<dbReference type="InterPro" id="IPR011009">
    <property type="entry name" value="Kinase-like_dom_sf"/>
</dbReference>
<name>A0AAD5W0Z9_9AGAR</name>
<gene>
    <name evidence="3" type="ORF">NP233_g914</name>
</gene>
<sequence length="717" mass="81128">MTSELLHCTVEVFLTECTPFKLDDEHVQRGLEHLQKLRLLSDKNHWRDFGTLPSRMANAEDQVLNRLKKIADALGETPRSEIPGAGFCVDACLHPRGFSFDVLADASVILEFKKYKQPKVVRQNHRQVVSAANFIMNNDPRRMWMYAISIEDELMSVWYFSRSYSVKSKGFNFIQSPETLVKVFLLLLFAQEDEIGIDPTVHRIIDKDNMIHYIYEIYPEDVAEMSSETSGANETEGQNTEPTEPKEKKKRCFKTMGVIYNPRYVGVSRRITRVWRAVEVSGKTADARVIGVAEVALKDVWIDSGSRSELYIQELIHKQLKALRPEVYAWAHKPLQDEIRHLLSHFPKNLPMMQIECGGWGKATKSPPTDAKVDPKILFPDETSSVSAKSSSSTNPKSIQQNRMSTSSSIFSDGGEAPIVDPNRKIAVRRQYRLVYTQVGRSLYEAEDLPSSFTAIKDTFIALVLLFLAGWVHCDISAGNIILVKDAHGRVSGRLSDFEYARESEQVGQSVSMNAKTGTPYFLPIEIHSGMTLLNPRQPQTAYGAVYQRTKKRKRGCSPSEDRQAFFKGTLKEKVKKLLDAAIHPELQKDVLSANQEPLHFTSLINNIRVELWNSYLPVGPQDQTNFYDIYNIIYLGLSDLQELAMKAEGIQFKPQTPEPLATVPPLNERCPDEEINNEDDDTPDKSEAKKGKAKADNNQIQHSGMETRAAKKAKRS</sequence>
<evidence type="ECO:0000259" key="2">
    <source>
        <dbReference type="Pfam" id="PF17667"/>
    </source>
</evidence>